<gene>
    <name evidence="2" type="ORF">BU14_0065s0030</name>
</gene>
<feature type="compositionally biased region" description="Low complexity" evidence="1">
    <location>
        <begin position="199"/>
        <end position="230"/>
    </location>
</feature>
<protein>
    <submittedName>
        <fullName evidence="2">Uncharacterized protein</fullName>
    </submittedName>
</protein>
<evidence type="ECO:0000256" key="1">
    <source>
        <dbReference type="SAM" id="MobiDB-lite"/>
    </source>
</evidence>
<accession>A0A1X6PGX6</accession>
<keyword evidence="3" id="KW-1185">Reference proteome</keyword>
<reference evidence="2 3" key="1">
    <citation type="submission" date="2017-03" db="EMBL/GenBank/DDBJ databases">
        <title>WGS assembly of Porphyra umbilicalis.</title>
        <authorList>
            <person name="Brawley S.H."/>
            <person name="Blouin N.A."/>
            <person name="Ficko-Blean E."/>
            <person name="Wheeler G.L."/>
            <person name="Lohr M."/>
            <person name="Goodson H.V."/>
            <person name="Jenkins J.W."/>
            <person name="Blaby-Haas C.E."/>
            <person name="Helliwell K.E."/>
            <person name="Chan C."/>
            <person name="Marriage T."/>
            <person name="Bhattacharya D."/>
            <person name="Klein A.S."/>
            <person name="Badis Y."/>
            <person name="Brodie J."/>
            <person name="Cao Y."/>
            <person name="Collen J."/>
            <person name="Dittami S.M."/>
            <person name="Gachon C.M."/>
            <person name="Green B.R."/>
            <person name="Karpowicz S."/>
            <person name="Kim J.W."/>
            <person name="Kudahl U."/>
            <person name="Lin S."/>
            <person name="Michel G."/>
            <person name="Mittag M."/>
            <person name="Olson B.J."/>
            <person name="Pangilinan J."/>
            <person name="Peng Y."/>
            <person name="Qiu H."/>
            <person name="Shu S."/>
            <person name="Singer J.T."/>
            <person name="Smith A.G."/>
            <person name="Sprecher B.N."/>
            <person name="Wagner V."/>
            <person name="Wang W."/>
            <person name="Wang Z.-Y."/>
            <person name="Yan J."/>
            <person name="Yarish C."/>
            <person name="Zoeuner-Riek S."/>
            <person name="Zhuang Y."/>
            <person name="Zou Y."/>
            <person name="Lindquist E.A."/>
            <person name="Grimwood J."/>
            <person name="Barry K."/>
            <person name="Rokhsar D.S."/>
            <person name="Schmutz J."/>
            <person name="Stiller J.W."/>
            <person name="Grossman A.R."/>
            <person name="Prochnik S.E."/>
        </authorList>
    </citation>
    <scope>NUCLEOTIDE SEQUENCE [LARGE SCALE GENOMIC DNA]</scope>
    <source>
        <strain evidence="2">4086291</strain>
    </source>
</reference>
<evidence type="ECO:0000313" key="2">
    <source>
        <dbReference type="EMBL" id="OSX80025.1"/>
    </source>
</evidence>
<dbReference type="EMBL" id="KV918782">
    <property type="protein sequence ID" value="OSX80025.1"/>
    <property type="molecule type" value="Genomic_DNA"/>
</dbReference>
<organism evidence="2 3">
    <name type="scientific">Porphyra umbilicalis</name>
    <name type="common">Purple laver</name>
    <name type="synonym">Red alga</name>
    <dbReference type="NCBI Taxonomy" id="2786"/>
    <lineage>
        <taxon>Eukaryota</taxon>
        <taxon>Rhodophyta</taxon>
        <taxon>Bangiophyceae</taxon>
        <taxon>Bangiales</taxon>
        <taxon>Bangiaceae</taxon>
        <taxon>Porphyra</taxon>
    </lineage>
</organism>
<dbReference type="AlphaFoldDB" id="A0A1X6PGX6"/>
<proteinExistence type="predicted"/>
<feature type="region of interest" description="Disordered" evidence="1">
    <location>
        <begin position="178"/>
        <end position="236"/>
    </location>
</feature>
<dbReference type="Proteomes" id="UP000218209">
    <property type="component" value="Unassembled WGS sequence"/>
</dbReference>
<evidence type="ECO:0000313" key="3">
    <source>
        <dbReference type="Proteomes" id="UP000218209"/>
    </source>
</evidence>
<sequence length="236" mass="24011">MVGLVAVTTEETVGGTLRRLHLLHSSPPPTRRSAGGGCADAGVPPPPPLRVPVAPMAPPTGWPRARRSVGGAVGVTRAIPYPGSTPDAVLQAVEGWGPPSGADPRLASRLDEGGVALSLLRQLLCPRPLRLPAQQCEDPFKRPTSVAALQLPWFHPPAGEEADGRLGGHVAGFAGDTPADVDADRGARTSSLLGGTPGSRRTSFVSRVSSEITPVAPAAAAPAAAAPPSAWRSAST</sequence>
<name>A0A1X6PGX6_PORUM</name>